<dbReference type="Pfam" id="PF07723">
    <property type="entry name" value="LRR_2"/>
    <property type="match status" value="1"/>
</dbReference>
<dbReference type="InterPro" id="IPR036047">
    <property type="entry name" value="F-box-like_dom_sf"/>
</dbReference>
<dbReference type="PANTHER" id="PTHR31900">
    <property type="entry name" value="F-BOX/RNI SUPERFAMILY PROTEIN-RELATED"/>
    <property type="match status" value="1"/>
</dbReference>
<dbReference type="InterPro" id="IPR032675">
    <property type="entry name" value="LRR_dom_sf"/>
</dbReference>
<dbReference type="InterPro" id="IPR053781">
    <property type="entry name" value="F-box_AtFBL13-like"/>
</dbReference>
<dbReference type="InterPro" id="IPR013101">
    <property type="entry name" value="LRR_PRU1-like"/>
</dbReference>
<dbReference type="InterPro" id="IPR006566">
    <property type="entry name" value="FBD"/>
</dbReference>
<name>A0A1R3KC25_9ROSI</name>
<dbReference type="InterPro" id="IPR050232">
    <property type="entry name" value="FBL13/AtMIF1-like"/>
</dbReference>
<comment type="caution">
    <text evidence="2">The sequence shown here is derived from an EMBL/GenBank/DDBJ whole genome shotgun (WGS) entry which is preliminary data.</text>
</comment>
<gene>
    <name evidence="2" type="ORF">COLO4_09417</name>
</gene>
<dbReference type="CDD" id="cd22160">
    <property type="entry name" value="F-box_AtFBL13-like"/>
    <property type="match status" value="1"/>
</dbReference>
<evidence type="ECO:0000313" key="2">
    <source>
        <dbReference type="EMBL" id="OMP04657.1"/>
    </source>
</evidence>
<dbReference type="Pfam" id="PF00646">
    <property type="entry name" value="F-box"/>
    <property type="match status" value="1"/>
</dbReference>
<dbReference type="SMART" id="SM00579">
    <property type="entry name" value="FBD"/>
    <property type="match status" value="1"/>
</dbReference>
<proteinExistence type="predicted"/>
<evidence type="ECO:0000259" key="1">
    <source>
        <dbReference type="PROSITE" id="PS50181"/>
    </source>
</evidence>
<dbReference type="InterPro" id="IPR001810">
    <property type="entry name" value="F-box_dom"/>
</dbReference>
<dbReference type="Pfam" id="PF24758">
    <property type="entry name" value="LRR_At5g56370"/>
    <property type="match status" value="1"/>
</dbReference>
<protein>
    <recommendedName>
        <fullName evidence="1">F-box domain-containing protein</fullName>
    </recommendedName>
</protein>
<dbReference type="Pfam" id="PF08387">
    <property type="entry name" value="FBD"/>
    <property type="match status" value="1"/>
</dbReference>
<dbReference type="Gene3D" id="3.80.10.10">
    <property type="entry name" value="Ribonuclease Inhibitor"/>
    <property type="match status" value="1"/>
</dbReference>
<dbReference type="OrthoDB" id="1085493at2759"/>
<dbReference type="AlphaFoldDB" id="A0A1R3KC25"/>
<dbReference type="PANTHER" id="PTHR31900:SF30">
    <property type="entry name" value="SUPERFAMILY PROTEIN, PUTATIVE-RELATED"/>
    <property type="match status" value="1"/>
</dbReference>
<dbReference type="InterPro" id="IPR055411">
    <property type="entry name" value="LRR_FXL15/At3g58940/PEG3-like"/>
</dbReference>
<feature type="domain" description="F-box" evidence="1">
    <location>
        <begin position="15"/>
        <end position="51"/>
    </location>
</feature>
<evidence type="ECO:0000313" key="3">
    <source>
        <dbReference type="Proteomes" id="UP000187203"/>
    </source>
</evidence>
<dbReference type="Gene3D" id="1.20.1280.50">
    <property type="match status" value="1"/>
</dbReference>
<dbReference type="SUPFAM" id="SSF81383">
    <property type="entry name" value="F-box domain"/>
    <property type="match status" value="1"/>
</dbReference>
<keyword evidence="3" id="KW-1185">Reference proteome</keyword>
<dbReference type="SUPFAM" id="SSF52058">
    <property type="entry name" value="L domain-like"/>
    <property type="match status" value="1"/>
</dbReference>
<dbReference type="Proteomes" id="UP000187203">
    <property type="component" value="Unassembled WGS sequence"/>
</dbReference>
<accession>A0A1R3KC25</accession>
<reference evidence="3" key="1">
    <citation type="submission" date="2013-09" db="EMBL/GenBank/DDBJ databases">
        <title>Corchorus olitorius genome sequencing.</title>
        <authorList>
            <person name="Alam M."/>
            <person name="Haque M.S."/>
            <person name="Islam M.S."/>
            <person name="Emdad E.M."/>
            <person name="Islam M.M."/>
            <person name="Ahmed B."/>
            <person name="Halim A."/>
            <person name="Hossen Q.M.M."/>
            <person name="Hossain M.Z."/>
            <person name="Ahmed R."/>
            <person name="Khan M.M."/>
            <person name="Islam R."/>
            <person name="Rashid M.M."/>
            <person name="Khan S.A."/>
            <person name="Rahman M.S."/>
            <person name="Alam M."/>
            <person name="Yahiya A.S."/>
            <person name="Khan M.S."/>
            <person name="Azam M.S."/>
            <person name="Haque T."/>
            <person name="Lashkar M.Z.H."/>
            <person name="Akhand A.I."/>
            <person name="Morshed G."/>
            <person name="Roy S."/>
            <person name="Uddin K.S."/>
            <person name="Rabeya T."/>
            <person name="Hossain A.S."/>
            <person name="Chowdhury A."/>
            <person name="Snigdha A.R."/>
            <person name="Mortoza M.S."/>
            <person name="Matin S.A."/>
            <person name="Hoque S.M.E."/>
            <person name="Islam M.K."/>
            <person name="Roy D.K."/>
            <person name="Haider R."/>
            <person name="Moosa M.M."/>
            <person name="Elias S.M."/>
            <person name="Hasan A.M."/>
            <person name="Jahan S."/>
            <person name="Shafiuddin M."/>
            <person name="Mahmood N."/>
            <person name="Shommy N.S."/>
        </authorList>
    </citation>
    <scope>NUCLEOTIDE SEQUENCE [LARGE SCALE GENOMIC DNA]</scope>
    <source>
        <strain evidence="3">cv. O-4</strain>
    </source>
</reference>
<dbReference type="EMBL" id="AWUE01014232">
    <property type="protein sequence ID" value="OMP04657.1"/>
    <property type="molecule type" value="Genomic_DNA"/>
</dbReference>
<organism evidence="2 3">
    <name type="scientific">Corchorus olitorius</name>
    <dbReference type="NCBI Taxonomy" id="93759"/>
    <lineage>
        <taxon>Eukaryota</taxon>
        <taxon>Viridiplantae</taxon>
        <taxon>Streptophyta</taxon>
        <taxon>Embryophyta</taxon>
        <taxon>Tracheophyta</taxon>
        <taxon>Spermatophyta</taxon>
        <taxon>Magnoliopsida</taxon>
        <taxon>eudicotyledons</taxon>
        <taxon>Gunneridae</taxon>
        <taxon>Pentapetalae</taxon>
        <taxon>rosids</taxon>
        <taxon>malvids</taxon>
        <taxon>Malvales</taxon>
        <taxon>Malvaceae</taxon>
        <taxon>Grewioideae</taxon>
        <taxon>Apeibeae</taxon>
        <taxon>Corchorus</taxon>
    </lineage>
</organism>
<dbReference type="PROSITE" id="PS50181">
    <property type="entry name" value="FBOX"/>
    <property type="match status" value="1"/>
</dbReference>
<sequence>MSAPASVDRPSRERRQHINELPDDILQYILSFLPTKEAVATSIISKRWLDLWILVPDLDFQDSPSCKDKSFTHSVHGVLIKNKTLLDKFRLCCGFDKNLEVLTLSGDSILVDIPNDMSVCFPSLKILHLVKSVMYANDESLSRLLHGCAVLEELLVTTGSDCNVRNLLIFVPTLKTLSLANLQVLKLSGNSILVDIPNDMMSVWFPSLKILHLDSVKYANDESLFRLLDGCAVLEELLITTRYDCNVRDLVIFVPTLKTLGLINHLNGCEQFSVYAPNLEYLKIDDDNISLVRLESAPSSLIEANITFNRAGLSQLTNELCHAKFLSLRINGDISDLNMNDDSFPLFPNLTELVLFGREYDMSVVLISFLEKSPKLEVVDIKMVPNSGWELRHARVQRRIPNRLLSPHLKELYMRRFQGDKVEMDLLEYIVKNSKALELIQIYGSRRFMNLKFPRLSNNCQLRFNTWKWRQSTREWRHPLVMSKCRKGLKT</sequence>